<comment type="caution">
    <text evidence="1">The sequence shown here is derived from an EMBL/GenBank/DDBJ whole genome shotgun (WGS) entry which is preliminary data.</text>
</comment>
<gene>
    <name evidence="1" type="ORF">RhiirA4_475061</name>
</gene>
<dbReference type="AlphaFoldDB" id="A0A2I1H9H2"/>
<proteinExistence type="predicted"/>
<evidence type="ECO:0000313" key="1">
    <source>
        <dbReference type="EMBL" id="PKY55531.1"/>
    </source>
</evidence>
<name>A0A2I1H9H2_9GLOM</name>
<organism evidence="1 2">
    <name type="scientific">Rhizophagus irregularis</name>
    <dbReference type="NCBI Taxonomy" id="588596"/>
    <lineage>
        <taxon>Eukaryota</taxon>
        <taxon>Fungi</taxon>
        <taxon>Fungi incertae sedis</taxon>
        <taxon>Mucoromycota</taxon>
        <taxon>Glomeromycotina</taxon>
        <taxon>Glomeromycetes</taxon>
        <taxon>Glomerales</taxon>
        <taxon>Glomeraceae</taxon>
        <taxon>Rhizophagus</taxon>
    </lineage>
</organism>
<evidence type="ECO:0000313" key="2">
    <source>
        <dbReference type="Proteomes" id="UP000234323"/>
    </source>
</evidence>
<keyword evidence="2" id="KW-1185">Reference proteome</keyword>
<dbReference type="VEuPathDB" id="FungiDB:FUN_009280"/>
<dbReference type="EMBL" id="LLXI01001883">
    <property type="protein sequence ID" value="PKY55531.1"/>
    <property type="molecule type" value="Genomic_DNA"/>
</dbReference>
<dbReference type="VEuPathDB" id="FungiDB:RhiirFUN_008082"/>
<accession>A0A2I1H9H2</accession>
<protein>
    <submittedName>
        <fullName evidence="1">Uncharacterized protein</fullName>
    </submittedName>
</protein>
<dbReference type="Proteomes" id="UP000234323">
    <property type="component" value="Unassembled WGS sequence"/>
</dbReference>
<sequence length="237" mass="27216">MRWNRSTCCGPPSIDAWEVGGHAPARFSLAHEIGNFFPEILYNAKHFFIITNYARWSVIDCLESLAKNCTAVTTENREDIIAEFKDQLQLISIHNSINKKARDKAIKLYNNAERSFQFKEIIVFFDRMDKKVESFRSPVSSQAMTSNGVNVDETAEVSEIVQASSSAQTNDEEDQEVDDAIIDKIIVDKVSTLLFSNLNLEEIWIKVMERLKKDNLRVQSIESRIVDLSDWTKIEWC</sequence>
<reference evidence="1 2" key="1">
    <citation type="submission" date="2015-10" db="EMBL/GenBank/DDBJ databases">
        <title>Genome analyses suggest a sexual origin of heterokaryosis in a supposedly ancient asexual fungus.</title>
        <authorList>
            <person name="Ropars J."/>
            <person name="Sedzielewska K."/>
            <person name="Noel J."/>
            <person name="Charron P."/>
            <person name="Farinelli L."/>
            <person name="Marton T."/>
            <person name="Kruger M."/>
            <person name="Pelin A."/>
            <person name="Brachmann A."/>
            <person name="Corradi N."/>
        </authorList>
    </citation>
    <scope>NUCLEOTIDE SEQUENCE [LARGE SCALE GENOMIC DNA]</scope>
    <source>
        <strain evidence="1 2">A4</strain>
    </source>
</reference>